<sequence>MGINNQLYLGLLSLHNQMKEEVQQNNTTKKVEVKLVKKIPNVAKSKSKQNKIQHQKKNNIQTAKKKLKRDNKKKIKTDRMSKQRGKDNLSEREKFNLLFWYRKRYGMRPLMKNELILGLVACYEITVKEIYENKFDHKRKMVFLSLFDFHELDLSEKNKLRLELDFQKYIHNVEQSKLIEQKSNFFRNKEIIIDRDEKLSKFRKICGFTDEKYFLQLEYG</sequence>
<organism evidence="2 3">
    <name type="scientific">Enterococcus cecorum</name>
    <dbReference type="NCBI Taxonomy" id="44008"/>
    <lineage>
        <taxon>Bacteria</taxon>
        <taxon>Bacillati</taxon>
        <taxon>Bacillota</taxon>
        <taxon>Bacilli</taxon>
        <taxon>Lactobacillales</taxon>
        <taxon>Enterococcaceae</taxon>
        <taxon>Enterococcus</taxon>
    </lineage>
</organism>
<reference evidence="3" key="1">
    <citation type="submission" date="2017-04" db="EMBL/GenBank/DDBJ databases">
        <title>Function of individual gut microbiota members based on whole genome sequencing of pure cultures obtained from chicken caecum.</title>
        <authorList>
            <person name="Medvecky M."/>
            <person name="Cejkova D."/>
            <person name="Polansky O."/>
            <person name="Karasova D."/>
            <person name="Kubasova T."/>
            <person name="Cizek A."/>
            <person name="Rychlik I."/>
        </authorList>
    </citation>
    <scope>NUCLEOTIDE SEQUENCE [LARGE SCALE GENOMIC DNA]</scope>
    <source>
        <strain evidence="3">An144</strain>
    </source>
</reference>
<dbReference type="RefSeq" id="WP_050047243.1">
    <property type="nucleotide sequence ID" value="NZ_OX346402.1"/>
</dbReference>
<feature type="compositionally biased region" description="Basic residues" evidence="1">
    <location>
        <begin position="45"/>
        <end position="76"/>
    </location>
</feature>
<proteinExistence type="predicted"/>
<name>A0A1Y4QWB8_9ENTE</name>
<dbReference type="AlphaFoldDB" id="A0A1Y4QWB8"/>
<protein>
    <submittedName>
        <fullName evidence="2">Uncharacterized protein</fullName>
    </submittedName>
</protein>
<feature type="compositionally biased region" description="Basic and acidic residues" evidence="1">
    <location>
        <begin position="77"/>
        <end position="88"/>
    </location>
</feature>
<evidence type="ECO:0000313" key="2">
    <source>
        <dbReference type="EMBL" id="OUQ09587.1"/>
    </source>
</evidence>
<evidence type="ECO:0000256" key="1">
    <source>
        <dbReference type="SAM" id="MobiDB-lite"/>
    </source>
</evidence>
<dbReference type="EMBL" id="NFLC01000020">
    <property type="protein sequence ID" value="OUQ09587.1"/>
    <property type="molecule type" value="Genomic_DNA"/>
</dbReference>
<accession>A0A1Y4QWB8</accession>
<gene>
    <name evidence="2" type="ORF">B5E88_09495</name>
</gene>
<evidence type="ECO:0000313" key="3">
    <source>
        <dbReference type="Proteomes" id="UP000196074"/>
    </source>
</evidence>
<feature type="region of interest" description="Disordered" evidence="1">
    <location>
        <begin position="44"/>
        <end position="88"/>
    </location>
</feature>
<comment type="caution">
    <text evidence="2">The sequence shown here is derived from an EMBL/GenBank/DDBJ whole genome shotgun (WGS) entry which is preliminary data.</text>
</comment>
<dbReference type="Proteomes" id="UP000196074">
    <property type="component" value="Unassembled WGS sequence"/>
</dbReference>